<reference evidence="11" key="1">
    <citation type="journal article" date="2009" name="J. Bacteriol.">
        <title>Complete genome sequence of Erythrobacter litoralis HTCC2594.</title>
        <authorList>
            <person name="Oh H.M."/>
            <person name="Giovannoni S.J."/>
            <person name="Ferriera S."/>
            <person name="Johnson J."/>
            <person name="Cho J.C."/>
        </authorList>
    </citation>
    <scope>NUCLEOTIDE SEQUENCE [LARGE SCALE GENOMIC DNA]</scope>
    <source>
        <strain evidence="11">HTCC2594</strain>
    </source>
</reference>
<keyword evidence="4" id="KW-0547">Nucleotide-binding</keyword>
<evidence type="ECO:0000256" key="7">
    <source>
        <dbReference type="ARBA" id="ARBA00023012"/>
    </source>
</evidence>
<evidence type="ECO:0000256" key="5">
    <source>
        <dbReference type="ARBA" id="ARBA00022777"/>
    </source>
</evidence>
<dbReference type="OrthoDB" id="9785691at2"/>
<evidence type="ECO:0000256" key="8">
    <source>
        <dbReference type="SAM" id="Phobius"/>
    </source>
</evidence>
<feature type="domain" description="Histidine kinase" evidence="9">
    <location>
        <begin position="485"/>
        <end position="687"/>
    </location>
</feature>
<dbReference type="InterPro" id="IPR003594">
    <property type="entry name" value="HATPase_dom"/>
</dbReference>
<feature type="transmembrane region" description="Helical" evidence="8">
    <location>
        <begin position="99"/>
        <end position="125"/>
    </location>
</feature>
<dbReference type="NCBIfam" id="TIGR02916">
    <property type="entry name" value="PEP_his_kin"/>
    <property type="match status" value="1"/>
</dbReference>
<name>Q2NAY5_ERYLH</name>
<dbReference type="Gene3D" id="3.30.450.40">
    <property type="match status" value="1"/>
</dbReference>
<dbReference type="InterPro" id="IPR003018">
    <property type="entry name" value="GAF"/>
</dbReference>
<feature type="transmembrane region" description="Helical" evidence="8">
    <location>
        <begin position="237"/>
        <end position="260"/>
    </location>
</feature>
<dbReference type="SMART" id="SM00387">
    <property type="entry name" value="HATPase_c"/>
    <property type="match status" value="1"/>
</dbReference>
<keyword evidence="8" id="KW-0472">Membrane</keyword>
<dbReference type="InterPro" id="IPR050351">
    <property type="entry name" value="BphY/WalK/GraS-like"/>
</dbReference>
<dbReference type="Pfam" id="PF02518">
    <property type="entry name" value="HATPase_c"/>
    <property type="match status" value="1"/>
</dbReference>
<comment type="catalytic activity">
    <reaction evidence="1">
        <text>ATP + protein L-histidine = ADP + protein N-phospho-L-histidine.</text>
        <dbReference type="EC" id="2.7.13.3"/>
    </reaction>
</comment>
<dbReference type="AlphaFoldDB" id="Q2NAY5"/>
<dbReference type="PROSITE" id="PS50109">
    <property type="entry name" value="HIS_KIN"/>
    <property type="match status" value="1"/>
</dbReference>
<dbReference type="InterPro" id="IPR029016">
    <property type="entry name" value="GAF-like_dom_sf"/>
</dbReference>
<dbReference type="RefSeq" id="WP_011413992.1">
    <property type="nucleotide sequence ID" value="NC_007722.1"/>
</dbReference>
<evidence type="ECO:0000256" key="1">
    <source>
        <dbReference type="ARBA" id="ARBA00000085"/>
    </source>
</evidence>
<dbReference type="InterPro" id="IPR005467">
    <property type="entry name" value="His_kinase_dom"/>
</dbReference>
<dbReference type="InterPro" id="IPR036890">
    <property type="entry name" value="HATPase_C_sf"/>
</dbReference>
<proteinExistence type="predicted"/>
<evidence type="ECO:0000256" key="4">
    <source>
        <dbReference type="ARBA" id="ARBA00022741"/>
    </source>
</evidence>
<keyword evidence="8" id="KW-0812">Transmembrane</keyword>
<keyword evidence="5 10" id="KW-0418">Kinase</keyword>
<evidence type="ECO:0000259" key="9">
    <source>
        <dbReference type="PROSITE" id="PS50109"/>
    </source>
</evidence>
<feature type="transmembrane region" description="Helical" evidence="8">
    <location>
        <begin position="169"/>
        <end position="192"/>
    </location>
</feature>
<dbReference type="GO" id="GO:0007234">
    <property type="term" value="P:osmosensory signaling via phosphorelay pathway"/>
    <property type="evidence" value="ECO:0007669"/>
    <property type="project" value="TreeGrafter"/>
</dbReference>
<dbReference type="GO" id="GO:0005524">
    <property type="term" value="F:ATP binding"/>
    <property type="evidence" value="ECO:0007669"/>
    <property type="project" value="UniProtKB-KW"/>
</dbReference>
<keyword evidence="3" id="KW-0808">Transferase</keyword>
<dbReference type="Gene3D" id="3.30.565.10">
    <property type="entry name" value="Histidine kinase-like ATPase, C-terminal domain"/>
    <property type="match status" value="1"/>
</dbReference>
<feature type="transmembrane region" description="Helical" evidence="8">
    <location>
        <begin position="6"/>
        <end position="31"/>
    </location>
</feature>
<dbReference type="SUPFAM" id="SSF55874">
    <property type="entry name" value="ATPase domain of HSP90 chaperone/DNA topoisomerase II/histidine kinase"/>
    <property type="match status" value="1"/>
</dbReference>
<dbReference type="GO" id="GO:0004673">
    <property type="term" value="F:protein histidine kinase activity"/>
    <property type="evidence" value="ECO:0007669"/>
    <property type="project" value="UniProtKB-EC"/>
</dbReference>
<dbReference type="InterPro" id="IPR004358">
    <property type="entry name" value="Sig_transdc_His_kin-like_C"/>
</dbReference>
<feature type="transmembrane region" description="Helical" evidence="8">
    <location>
        <begin position="137"/>
        <end position="157"/>
    </location>
</feature>
<feature type="transmembrane region" description="Helical" evidence="8">
    <location>
        <begin position="266"/>
        <end position="283"/>
    </location>
</feature>
<dbReference type="Pfam" id="PF01590">
    <property type="entry name" value="GAF"/>
    <property type="match status" value="1"/>
</dbReference>
<accession>Q2NAY5</accession>
<dbReference type="PRINTS" id="PR00344">
    <property type="entry name" value="BCTRLSENSOR"/>
</dbReference>
<keyword evidence="7" id="KW-0902">Two-component regulatory system</keyword>
<evidence type="ECO:0000256" key="3">
    <source>
        <dbReference type="ARBA" id="ARBA00022679"/>
    </source>
</evidence>
<feature type="transmembrane region" description="Helical" evidence="8">
    <location>
        <begin position="198"/>
        <end position="217"/>
    </location>
</feature>
<dbReference type="EMBL" id="CP000157">
    <property type="protein sequence ID" value="ABC63156.1"/>
    <property type="molecule type" value="Genomic_DNA"/>
</dbReference>
<keyword evidence="11" id="KW-1185">Reference proteome</keyword>
<dbReference type="PANTHER" id="PTHR42878">
    <property type="entry name" value="TWO-COMPONENT HISTIDINE KINASE"/>
    <property type="match status" value="1"/>
</dbReference>
<sequence>MMTGSGLWAFLVMLVHLLSAAGCIVAAAWVIKRPLAKRPDRKPTIAAFALTTIWAIIAASLGAQSDPAVLAETGRNLAWILVLYRLFGHDGRDRGMTGIRPVALALAFVSLMQPVLLFVAANWAITPELQEATAQTAAALHMLVAIGALVLLHNLYAGAAPDTRVTLRWSAAGLTGFWAVELNYFVFAYLVGQAPPEFAAIRGLVAGLMAIPLALGASNGLAGRRLQASHTVAFRTLSLLVIGAYLGLVVIAAELVSLLGGDLGRLAQVGFLVVAAAVTLLWLPSERLRAWVRVTVLKHLFKHRYDYREEWMRFTETIGRANDRDLPLFQRAAKAMADIIQSPGAVLFLPDDDGRMIEQSRWNWTGADQSLAALSPDFVTRLAREEFIVEIGHQRPSGDPRYPQVPAELEADPKAWVIIPLLHFDRNVGVVLLERPNVPRSLDWEDFDLLKIAARQLASYLAEHESQNALMEAAQFDDFNRRMAFVMHDIKNLASQLQLLSKNAEKHSENPDFRKDMLVTLSSSAGKLNQLLARLGRYGTGQPVVPRPVDLSALARGVVRRFEADHPVALTRADACSVLADMECLEQAVVHLVQNAIDASDPGMPVSVDVSSDGLHGKIEIVDSGCGMDPEFVRHRLFKPFVSSKEGGFGIGALEARELVRAMQGRLDVQSRPGIGSRFSITLPLAEAARFLSSNNDQEAA</sequence>
<keyword evidence="8" id="KW-1133">Transmembrane helix</keyword>
<evidence type="ECO:0000256" key="2">
    <source>
        <dbReference type="ARBA" id="ARBA00012438"/>
    </source>
</evidence>
<dbReference type="GO" id="GO:0030295">
    <property type="term" value="F:protein kinase activator activity"/>
    <property type="evidence" value="ECO:0007669"/>
    <property type="project" value="TreeGrafter"/>
</dbReference>
<dbReference type="SUPFAM" id="SSF55781">
    <property type="entry name" value="GAF domain-like"/>
    <property type="match status" value="1"/>
</dbReference>
<evidence type="ECO:0000313" key="10">
    <source>
        <dbReference type="EMBL" id="ABC63156.1"/>
    </source>
</evidence>
<gene>
    <name evidence="10" type="ordered locus">ELI_05320</name>
</gene>
<dbReference type="STRING" id="314225.ELI_05320"/>
<dbReference type="EC" id="2.7.13.3" evidence="2"/>
<dbReference type="PANTHER" id="PTHR42878:SF7">
    <property type="entry name" value="SENSOR HISTIDINE KINASE GLRK"/>
    <property type="match status" value="1"/>
</dbReference>
<keyword evidence="6" id="KW-0067">ATP-binding</keyword>
<feature type="transmembrane region" description="Helical" evidence="8">
    <location>
        <begin position="43"/>
        <end position="63"/>
    </location>
</feature>
<dbReference type="InterPro" id="IPR014265">
    <property type="entry name" value="XrtA/PrsK"/>
</dbReference>
<dbReference type="KEGG" id="eli:ELI_05320"/>
<dbReference type="HOGENOM" id="CLU_024784_0_0_5"/>
<evidence type="ECO:0000256" key="6">
    <source>
        <dbReference type="ARBA" id="ARBA00022840"/>
    </source>
</evidence>
<evidence type="ECO:0000313" key="11">
    <source>
        <dbReference type="Proteomes" id="UP000008808"/>
    </source>
</evidence>
<dbReference type="eggNOG" id="COG4251">
    <property type="taxonomic scope" value="Bacteria"/>
</dbReference>
<dbReference type="Proteomes" id="UP000008808">
    <property type="component" value="Chromosome"/>
</dbReference>
<protein>
    <recommendedName>
        <fullName evidence="2">histidine kinase</fullName>
        <ecNumber evidence="2">2.7.13.3</ecNumber>
    </recommendedName>
</protein>
<organism evidence="10 11">
    <name type="scientific">Erythrobacter litoralis (strain HTCC2594)</name>
    <dbReference type="NCBI Taxonomy" id="314225"/>
    <lineage>
        <taxon>Bacteria</taxon>
        <taxon>Pseudomonadati</taxon>
        <taxon>Pseudomonadota</taxon>
        <taxon>Alphaproteobacteria</taxon>
        <taxon>Sphingomonadales</taxon>
        <taxon>Erythrobacteraceae</taxon>
        <taxon>Erythrobacter/Porphyrobacter group</taxon>
        <taxon>Erythrobacter</taxon>
    </lineage>
</organism>
<dbReference type="GO" id="GO:0000156">
    <property type="term" value="F:phosphorelay response regulator activity"/>
    <property type="evidence" value="ECO:0007669"/>
    <property type="project" value="TreeGrafter"/>
</dbReference>